<dbReference type="Proteomes" id="UP001177670">
    <property type="component" value="Unassembled WGS sequence"/>
</dbReference>
<gene>
    <name evidence="2" type="ORF">K0M31_003234</name>
</gene>
<dbReference type="InterPro" id="IPR000182">
    <property type="entry name" value="GNAT_dom"/>
</dbReference>
<feature type="domain" description="N-acetyltransferase" evidence="1">
    <location>
        <begin position="155"/>
        <end position="205"/>
    </location>
</feature>
<dbReference type="PANTHER" id="PTHR20905">
    <property type="entry name" value="N-ACETYLTRANSFERASE-RELATED"/>
    <property type="match status" value="1"/>
</dbReference>
<dbReference type="PANTHER" id="PTHR20905:SF1">
    <property type="entry name" value="AT07410P-RELATED"/>
    <property type="match status" value="1"/>
</dbReference>
<dbReference type="Gene3D" id="3.40.630.30">
    <property type="match status" value="1"/>
</dbReference>
<reference evidence="2" key="1">
    <citation type="submission" date="2021-10" db="EMBL/GenBank/DDBJ databases">
        <title>Melipona bicolor Genome sequencing and assembly.</title>
        <authorList>
            <person name="Araujo N.S."/>
            <person name="Arias M.C."/>
        </authorList>
    </citation>
    <scope>NUCLEOTIDE SEQUENCE</scope>
    <source>
        <strain evidence="2">USP_2M_L1-L4_2017</strain>
        <tissue evidence="2">Whole body</tissue>
    </source>
</reference>
<keyword evidence="3" id="KW-1185">Reference proteome</keyword>
<dbReference type="Pfam" id="PF00583">
    <property type="entry name" value="Acetyltransf_1"/>
    <property type="match status" value="1"/>
</dbReference>
<accession>A0AA40FYU0</accession>
<evidence type="ECO:0000313" key="3">
    <source>
        <dbReference type="Proteomes" id="UP001177670"/>
    </source>
</evidence>
<name>A0AA40FYU0_9HYME</name>
<proteinExistence type="predicted"/>
<dbReference type="AlphaFoldDB" id="A0AA40FYU0"/>
<dbReference type="CDD" id="cd04301">
    <property type="entry name" value="NAT_SF"/>
    <property type="match status" value="1"/>
</dbReference>
<dbReference type="GO" id="GO:0008080">
    <property type="term" value="F:N-acetyltransferase activity"/>
    <property type="evidence" value="ECO:0007669"/>
    <property type="project" value="TreeGrafter"/>
</dbReference>
<evidence type="ECO:0000259" key="1">
    <source>
        <dbReference type="Pfam" id="PF00583"/>
    </source>
</evidence>
<protein>
    <recommendedName>
        <fullName evidence="1">N-acetyltransferase domain-containing protein</fullName>
    </recommendedName>
</protein>
<dbReference type="SUPFAM" id="SSF55729">
    <property type="entry name" value="Acyl-CoA N-acyltransferases (Nat)"/>
    <property type="match status" value="1"/>
</dbReference>
<dbReference type="EMBL" id="JAHYIQ010000011">
    <property type="protein sequence ID" value="KAK1127746.1"/>
    <property type="molecule type" value="Genomic_DNA"/>
</dbReference>
<sequence>MFVRKNTKQTIDWDERRSLIKESDLITLRLRILALKKSRLYDDSSSADASMVWERVSTGYRIIDLQLNRYLQALHFVLIHFCQTEPLFKVVGLYNDAMSMKAFMNKVFKQMENAISFCALQEGTNDLVGVLVASTFEKSQWLVKKEQGETLRQILLLRNYVVAKAQFYKVTNVDKFVCVDVLCVKPDHQNNGVGTALLRSCVARASYLAAACVGQFTSGAAQTIANRLDFKMLYQLPYEQLSKRKSRFEIFQACYPENYSIACMAVQLSPPKFQLPITFDSTPAKTQRENYEKRRKARRKE</sequence>
<dbReference type="InterPro" id="IPR016181">
    <property type="entry name" value="Acyl_CoA_acyltransferase"/>
</dbReference>
<organism evidence="2 3">
    <name type="scientific">Melipona bicolor</name>
    <dbReference type="NCBI Taxonomy" id="60889"/>
    <lineage>
        <taxon>Eukaryota</taxon>
        <taxon>Metazoa</taxon>
        <taxon>Ecdysozoa</taxon>
        <taxon>Arthropoda</taxon>
        <taxon>Hexapoda</taxon>
        <taxon>Insecta</taxon>
        <taxon>Pterygota</taxon>
        <taxon>Neoptera</taxon>
        <taxon>Endopterygota</taxon>
        <taxon>Hymenoptera</taxon>
        <taxon>Apocrita</taxon>
        <taxon>Aculeata</taxon>
        <taxon>Apoidea</taxon>
        <taxon>Anthophila</taxon>
        <taxon>Apidae</taxon>
        <taxon>Melipona</taxon>
    </lineage>
</organism>
<evidence type="ECO:0000313" key="2">
    <source>
        <dbReference type="EMBL" id="KAK1127746.1"/>
    </source>
</evidence>
<comment type="caution">
    <text evidence="2">The sequence shown here is derived from an EMBL/GenBank/DDBJ whole genome shotgun (WGS) entry which is preliminary data.</text>
</comment>